<accession>A0A0R3SL48</accession>
<evidence type="ECO:0000256" key="1">
    <source>
        <dbReference type="SAM" id="MobiDB-lite"/>
    </source>
</evidence>
<evidence type="ECO:0000313" key="2">
    <source>
        <dbReference type="WBParaSite" id="HDID_0000566301-mRNA-1"/>
    </source>
</evidence>
<organism evidence="2">
    <name type="scientific">Hymenolepis diminuta</name>
    <name type="common">Rat tapeworm</name>
    <dbReference type="NCBI Taxonomy" id="6216"/>
    <lineage>
        <taxon>Eukaryota</taxon>
        <taxon>Metazoa</taxon>
        <taxon>Spiralia</taxon>
        <taxon>Lophotrochozoa</taxon>
        <taxon>Platyhelminthes</taxon>
        <taxon>Cestoda</taxon>
        <taxon>Eucestoda</taxon>
        <taxon>Cyclophyllidea</taxon>
        <taxon>Hymenolepididae</taxon>
        <taxon>Hymenolepis</taxon>
    </lineage>
</organism>
<reference evidence="2" key="1">
    <citation type="submission" date="2017-02" db="UniProtKB">
        <authorList>
            <consortium name="WormBaseParasite"/>
        </authorList>
    </citation>
    <scope>IDENTIFICATION</scope>
</reference>
<proteinExistence type="predicted"/>
<dbReference type="WBParaSite" id="HDID_0000566301-mRNA-1">
    <property type="protein sequence ID" value="HDID_0000566301-mRNA-1"/>
    <property type="gene ID" value="HDID_0000566301"/>
</dbReference>
<protein>
    <submittedName>
        <fullName evidence="2">Myeloid leukemia factor 1</fullName>
    </submittedName>
</protein>
<feature type="region of interest" description="Disordered" evidence="1">
    <location>
        <begin position="43"/>
        <end position="62"/>
    </location>
</feature>
<dbReference type="AlphaFoldDB" id="A0A0R3SL48"/>
<name>A0A0R3SL48_HYMDI</name>
<sequence length="120" mass="13873">LRTIFYTIAELDNHHHRIDRVQQYSEKRTHITATDADLANFRRRDSSGAVQRGDPPLPGGRHISGLLGRQYDSLSEMADLSDGGQEQQQLVSEPWYNQAHYAKGVFKDMIKTRGYNFQYY</sequence>